<gene>
    <name evidence="1" type="ORF">JKP34_05795</name>
</gene>
<comment type="caution">
    <text evidence="1">The sequence shown here is derived from an EMBL/GenBank/DDBJ whole genome shotgun (WGS) entry which is preliminary data.</text>
</comment>
<dbReference type="Gene3D" id="1.10.579.10">
    <property type="entry name" value="DNA Cyclobutane Dipyrimidine Photolyase, subunit A, domain 3"/>
    <property type="match status" value="1"/>
</dbReference>
<dbReference type="Proteomes" id="UP000642920">
    <property type="component" value="Unassembled WGS sequence"/>
</dbReference>
<dbReference type="InterPro" id="IPR036134">
    <property type="entry name" value="Crypto/Photolyase_FAD-like_sf"/>
</dbReference>
<dbReference type="EMBL" id="JAERQG010000001">
    <property type="protein sequence ID" value="MBL0764754.1"/>
    <property type="molecule type" value="Genomic_DNA"/>
</dbReference>
<evidence type="ECO:0000313" key="2">
    <source>
        <dbReference type="Proteomes" id="UP000642920"/>
    </source>
</evidence>
<dbReference type="Gene3D" id="1.25.40.80">
    <property type="match status" value="1"/>
</dbReference>
<name>A0A937AFQ4_9BACT</name>
<dbReference type="InterPro" id="IPR007357">
    <property type="entry name" value="PhrB-like"/>
</dbReference>
<dbReference type="RefSeq" id="WP_201918621.1">
    <property type="nucleotide sequence ID" value="NZ_JAERQG010000001.1"/>
</dbReference>
<dbReference type="SUPFAM" id="SSF48173">
    <property type="entry name" value="Cryptochrome/photolyase FAD-binding domain"/>
    <property type="match status" value="1"/>
</dbReference>
<dbReference type="Pfam" id="PF04244">
    <property type="entry name" value="DPRP"/>
    <property type="match status" value="1"/>
</dbReference>
<evidence type="ECO:0000313" key="1">
    <source>
        <dbReference type="EMBL" id="MBL0764754.1"/>
    </source>
</evidence>
<dbReference type="Gene3D" id="3.40.50.620">
    <property type="entry name" value="HUPs"/>
    <property type="match status" value="1"/>
</dbReference>
<organism evidence="1 2">
    <name type="scientific">Marivirga atlantica</name>
    <dbReference type="NCBI Taxonomy" id="1548457"/>
    <lineage>
        <taxon>Bacteria</taxon>
        <taxon>Pseudomonadati</taxon>
        <taxon>Bacteroidota</taxon>
        <taxon>Cytophagia</taxon>
        <taxon>Cytophagales</taxon>
        <taxon>Marivirgaceae</taxon>
        <taxon>Marivirga</taxon>
    </lineage>
</organism>
<dbReference type="AlphaFoldDB" id="A0A937AFQ4"/>
<dbReference type="PANTHER" id="PTHR38657">
    <property type="entry name" value="SLR1343 PROTEIN"/>
    <property type="match status" value="1"/>
</dbReference>
<sequence>MPKTLRLILGDQLNQQHSWFKEKNSQVTYLMMEMLQETDYVTHHIQKVAGFFAAMRAFKDWLREEGHQIVYYKIDSEQNQQDLSKNIKAYLKENEFDKLEYQLPDEYRLDQQLKDLRNELNIETEAFDTEHFLTQRNDVAEFFKGKKQYLMENFYRMMRKKHDIMMEGDEPEGGKWNYDEENRKKYKGEVPIPKAYSYKTDVSDIVSSIEKAGIKTIGSIDAENFHWPIDRQQAQQFARYFCKELLPHFGRFQDAMHTEEKFLFHSRISFALNTKLISPTEMVDYVLKYWHEDQDNISIAQVEGYIRQIIGWREFMRGIYWAKMPDYAEKNFFDHKRKLPEWYWTGDTKMKCLEKSIKQSLCDAYAHHIQRLMVTGNFALLNLTDPAVVDEWYLGIYIDAIEWVEITNTRGMSQFADGGIIGTKPYVASANYMNKMSNYCSNCHYSKTKKYGDKACPFNSLYWNFYHVHEDKLKGNQRISMMYRTWEKKGKEEQQKILKQAETYLDKVDEL</sequence>
<dbReference type="InterPro" id="IPR052551">
    <property type="entry name" value="UV-DNA_repair_photolyase"/>
</dbReference>
<keyword evidence="2" id="KW-1185">Reference proteome</keyword>
<dbReference type="Gene3D" id="1.10.10.1710">
    <property type="entry name" value="Deoxyribodipyrimidine photolyase-related"/>
    <property type="match status" value="1"/>
</dbReference>
<dbReference type="InterPro" id="IPR014729">
    <property type="entry name" value="Rossmann-like_a/b/a_fold"/>
</dbReference>
<dbReference type="PANTHER" id="PTHR38657:SF1">
    <property type="entry name" value="SLR1343 PROTEIN"/>
    <property type="match status" value="1"/>
</dbReference>
<reference evidence="1" key="1">
    <citation type="submission" date="2021-01" db="EMBL/GenBank/DDBJ databases">
        <title>Marivirga sp. nov., isolated from intertidal surface sediments.</title>
        <authorList>
            <person name="Zhang M."/>
        </authorList>
    </citation>
    <scope>NUCLEOTIDE SEQUENCE</scope>
    <source>
        <strain evidence="1">SM1354</strain>
    </source>
</reference>
<proteinExistence type="predicted"/>
<accession>A0A937AFQ4</accession>
<protein>
    <submittedName>
        <fullName evidence="1">Cryptochrome/photolyase family protein</fullName>
    </submittedName>
</protein>